<organism evidence="3 4">
    <name type="scientific">Desulfobotulus alkaliphilus</name>
    <dbReference type="NCBI Taxonomy" id="622671"/>
    <lineage>
        <taxon>Bacteria</taxon>
        <taxon>Pseudomonadati</taxon>
        <taxon>Thermodesulfobacteriota</taxon>
        <taxon>Desulfobacteria</taxon>
        <taxon>Desulfobacterales</taxon>
        <taxon>Desulfobacteraceae</taxon>
        <taxon>Desulfobotulus</taxon>
    </lineage>
</organism>
<comment type="caution">
    <text evidence="3">The sequence shown here is derived from an EMBL/GenBank/DDBJ whole genome shotgun (WGS) entry which is preliminary data.</text>
</comment>
<dbReference type="InterPro" id="IPR050194">
    <property type="entry name" value="Glycosyltransferase_grp1"/>
</dbReference>
<dbReference type="SUPFAM" id="SSF53756">
    <property type="entry name" value="UDP-Glycosyltransferase/glycogen phosphorylase"/>
    <property type="match status" value="1"/>
</dbReference>
<dbReference type="AlphaFoldDB" id="A0A562RAH4"/>
<dbReference type="Gene3D" id="3.40.50.2000">
    <property type="entry name" value="Glycogen Phosphorylase B"/>
    <property type="match status" value="2"/>
</dbReference>
<proteinExistence type="predicted"/>
<dbReference type="EMBL" id="VLLC01000031">
    <property type="protein sequence ID" value="TWI66067.1"/>
    <property type="molecule type" value="Genomic_DNA"/>
</dbReference>
<protein>
    <submittedName>
        <fullName evidence="3">Rhamnosyl/mannosyltransferase</fullName>
    </submittedName>
</protein>
<name>A0A562RAH4_9BACT</name>
<dbReference type="InterPro" id="IPR001296">
    <property type="entry name" value="Glyco_trans_1"/>
</dbReference>
<dbReference type="InterPro" id="IPR028098">
    <property type="entry name" value="Glyco_trans_4-like_N"/>
</dbReference>
<gene>
    <name evidence="3" type="ORF">LZ24_02917</name>
</gene>
<keyword evidence="3" id="KW-0328">Glycosyltransferase</keyword>
<feature type="domain" description="Glycosyltransferase subfamily 4-like N-terminal" evidence="2">
    <location>
        <begin position="28"/>
        <end position="167"/>
    </location>
</feature>
<feature type="domain" description="Glycosyl transferase family 1" evidence="1">
    <location>
        <begin position="218"/>
        <end position="375"/>
    </location>
</feature>
<evidence type="ECO:0000259" key="2">
    <source>
        <dbReference type="Pfam" id="PF13579"/>
    </source>
</evidence>
<dbReference type="PANTHER" id="PTHR45947">
    <property type="entry name" value="SULFOQUINOVOSYL TRANSFERASE SQD2"/>
    <property type="match status" value="1"/>
</dbReference>
<dbReference type="Proteomes" id="UP000318307">
    <property type="component" value="Unassembled WGS sequence"/>
</dbReference>
<dbReference type="PANTHER" id="PTHR45947:SF3">
    <property type="entry name" value="SULFOQUINOVOSYL TRANSFERASE SQD2"/>
    <property type="match status" value="1"/>
</dbReference>
<dbReference type="Pfam" id="PF13579">
    <property type="entry name" value="Glyco_trans_4_4"/>
    <property type="match status" value="1"/>
</dbReference>
<reference evidence="3 4" key="1">
    <citation type="submission" date="2019-07" db="EMBL/GenBank/DDBJ databases">
        <title>Genome sequencing of 100 strains of the haloalkaliphilic chemolithoautotrophic sulfur-oxidizing bacterium Thioalkalivibrio.</title>
        <authorList>
            <person name="Muyzer G."/>
        </authorList>
    </citation>
    <scope>NUCLEOTIDE SEQUENCE [LARGE SCALE GENOMIC DNA]</scope>
    <source>
        <strain evidence="3 4">ASO4-4</strain>
    </source>
</reference>
<dbReference type="OrthoDB" id="9790710at2"/>
<evidence type="ECO:0000313" key="3">
    <source>
        <dbReference type="EMBL" id="TWI66067.1"/>
    </source>
</evidence>
<sequence>MNGKKIKKKGTPFFNVLLVTKFYPPSIGGIETAVQQYARWYQAMGFRVQVLCCANERCMRTSMEEIEGIRIIRCASLGNILSTPASLHFFLHFFRLAHRADIVHINLQFPWASMAASLPLSRIRGRLIVTYHSDVFRQRKLKHITYIFDRNVIRKADTVITGSLALQKSSEVLSSIPRSMDVLPFAMDLDFVEREKRAYACSENHRKIFLPENFIRDGYYVFFGRLVAYKGTRVMEEAFRMLAEQGTPINLIVFGNGPERYRFIRLAKEFGKNILFFDSTLPHGSKYHLLAHARALLFPSEFPSEAFGIAQLDAMAVEKAIINTKLGTGVNWVAPDRLCAITLEAGNPSMLASTLLECEAGKHDLEKLGKAGKKRVQELFSEQSVGQQFARIVRRR</sequence>
<dbReference type="RefSeq" id="WP_144686336.1">
    <property type="nucleotide sequence ID" value="NZ_VLLC01000031.1"/>
</dbReference>
<dbReference type="Pfam" id="PF00534">
    <property type="entry name" value="Glycos_transf_1"/>
    <property type="match status" value="1"/>
</dbReference>
<evidence type="ECO:0000259" key="1">
    <source>
        <dbReference type="Pfam" id="PF00534"/>
    </source>
</evidence>
<evidence type="ECO:0000313" key="4">
    <source>
        <dbReference type="Proteomes" id="UP000318307"/>
    </source>
</evidence>
<keyword evidence="4" id="KW-1185">Reference proteome</keyword>
<keyword evidence="3" id="KW-0808">Transferase</keyword>
<accession>A0A562RAH4</accession>
<dbReference type="GO" id="GO:0016757">
    <property type="term" value="F:glycosyltransferase activity"/>
    <property type="evidence" value="ECO:0007669"/>
    <property type="project" value="UniProtKB-KW"/>
</dbReference>